<protein>
    <recommendedName>
        <fullName evidence="10">POTRA domain-containing protein</fullName>
    </recommendedName>
</protein>
<dbReference type="InterPro" id="IPR050487">
    <property type="entry name" value="FtsQ_DivIB"/>
</dbReference>
<accession>A0A916VFA9</accession>
<keyword evidence="7" id="KW-0131">Cell cycle</keyword>
<evidence type="ECO:0000313" key="11">
    <source>
        <dbReference type="EMBL" id="GFR37474.1"/>
    </source>
</evidence>
<comment type="caution">
    <text evidence="11">The sequence shown here is derived from an EMBL/GenBank/DDBJ whole genome shotgun (WGS) entry which is preliminary data.</text>
</comment>
<dbReference type="Pfam" id="PF08478">
    <property type="entry name" value="POTRA_1"/>
    <property type="match status" value="1"/>
</dbReference>
<comment type="subcellular location">
    <subcellularLocation>
        <location evidence="1">Membrane</location>
    </subcellularLocation>
</comment>
<proteinExistence type="predicted"/>
<evidence type="ECO:0000259" key="10">
    <source>
        <dbReference type="PROSITE" id="PS51779"/>
    </source>
</evidence>
<reference evidence="11" key="1">
    <citation type="submission" date="2020-08" db="EMBL/GenBank/DDBJ databases">
        <authorList>
            <person name="Uke A."/>
            <person name="Chhe C."/>
            <person name="Baramee S."/>
            <person name="Kosugi A."/>
        </authorList>
    </citation>
    <scope>NUCLEOTIDE SEQUENCE</scope>
    <source>
        <strain evidence="11">DA-C8</strain>
    </source>
</reference>
<keyword evidence="5 9" id="KW-1133">Transmembrane helix</keyword>
<evidence type="ECO:0000256" key="6">
    <source>
        <dbReference type="ARBA" id="ARBA00023136"/>
    </source>
</evidence>
<feature type="domain" description="POTRA" evidence="10">
    <location>
        <begin position="78"/>
        <end position="146"/>
    </location>
</feature>
<evidence type="ECO:0000256" key="8">
    <source>
        <dbReference type="SAM" id="MobiDB-lite"/>
    </source>
</evidence>
<evidence type="ECO:0000256" key="1">
    <source>
        <dbReference type="ARBA" id="ARBA00004370"/>
    </source>
</evidence>
<keyword evidence="2" id="KW-1003">Cell membrane</keyword>
<keyword evidence="12" id="KW-1185">Reference proteome</keyword>
<dbReference type="AlphaFoldDB" id="A0A916VFA9"/>
<organism evidence="11 12">
    <name type="scientific">Insulibacter thermoxylanivorax</name>
    <dbReference type="NCBI Taxonomy" id="2749268"/>
    <lineage>
        <taxon>Bacteria</taxon>
        <taxon>Bacillati</taxon>
        <taxon>Bacillota</taxon>
        <taxon>Bacilli</taxon>
        <taxon>Bacillales</taxon>
        <taxon>Paenibacillaceae</taxon>
        <taxon>Insulibacter</taxon>
    </lineage>
</organism>
<dbReference type="InterPro" id="IPR013685">
    <property type="entry name" value="POTRA_FtsQ_type"/>
</dbReference>
<keyword evidence="4 9" id="KW-0812">Transmembrane</keyword>
<feature type="transmembrane region" description="Helical" evidence="9">
    <location>
        <begin position="56"/>
        <end position="73"/>
    </location>
</feature>
<dbReference type="Gene3D" id="3.40.50.10960">
    <property type="match status" value="1"/>
</dbReference>
<keyword evidence="6 9" id="KW-0472">Membrane</keyword>
<evidence type="ECO:0000256" key="2">
    <source>
        <dbReference type="ARBA" id="ARBA00022475"/>
    </source>
</evidence>
<evidence type="ECO:0000313" key="12">
    <source>
        <dbReference type="Proteomes" id="UP000654993"/>
    </source>
</evidence>
<keyword evidence="3" id="KW-0132">Cell division</keyword>
<sequence length="299" mass="33740">MSASRLSVPAQQGPTAGMVIELSQAMVVMDKMAASQNIPAMRKVQAKTKSRSSRRLIFLLILFFITILLLLFFHSSYSRITSIEILGQIYVSEESIKEASGIELNDHFFLVSPEKIEERIEAIEIIKDAVVTKQFPGRVFIDIEEYPEVAYEITPEGRPEAILANGSAVILTDQSVIIDKPILSGWVDQEMKRRLTETLANIPDSLLADISEIKPNPSRSYPDKIMMYTRSFFQIETTIEKLPEKIKVYRPIIEDQLEQNVNGGMISLLEIDRFIPYPEPEETKADSGEGAEAQAEQRD</sequence>
<gene>
    <name evidence="11" type="ORF">PRECH8_07700</name>
</gene>
<feature type="region of interest" description="Disordered" evidence="8">
    <location>
        <begin position="278"/>
        <end position="299"/>
    </location>
</feature>
<evidence type="ECO:0000256" key="7">
    <source>
        <dbReference type="ARBA" id="ARBA00023306"/>
    </source>
</evidence>
<evidence type="ECO:0000256" key="9">
    <source>
        <dbReference type="SAM" id="Phobius"/>
    </source>
</evidence>
<dbReference type="EMBL" id="BMAQ01000005">
    <property type="protein sequence ID" value="GFR37474.1"/>
    <property type="molecule type" value="Genomic_DNA"/>
</dbReference>
<evidence type="ECO:0000256" key="3">
    <source>
        <dbReference type="ARBA" id="ARBA00022618"/>
    </source>
</evidence>
<evidence type="ECO:0000256" key="4">
    <source>
        <dbReference type="ARBA" id="ARBA00022692"/>
    </source>
</evidence>
<dbReference type="InterPro" id="IPR034746">
    <property type="entry name" value="POTRA"/>
</dbReference>
<dbReference type="GO" id="GO:0005886">
    <property type="term" value="C:plasma membrane"/>
    <property type="evidence" value="ECO:0007669"/>
    <property type="project" value="TreeGrafter"/>
</dbReference>
<dbReference type="GO" id="GO:0051301">
    <property type="term" value="P:cell division"/>
    <property type="evidence" value="ECO:0007669"/>
    <property type="project" value="UniProtKB-KW"/>
</dbReference>
<reference evidence="11" key="2">
    <citation type="journal article" date="2021" name="Data Brief">
        <title>Draft genome sequence data of the facultative, thermophilic, xylanolytic bacterium Paenibacillus sp. strain DA-C8.</title>
        <authorList>
            <person name="Chhe C."/>
            <person name="Uke A."/>
            <person name="Baramee S."/>
            <person name="Ungkulpasvich U."/>
            <person name="Tachaapaikoon C."/>
            <person name="Pason P."/>
            <person name="Waeonukul R."/>
            <person name="Ratanakhanokchai K."/>
            <person name="Kosugi A."/>
        </authorList>
    </citation>
    <scope>NUCLEOTIDE SEQUENCE</scope>
    <source>
        <strain evidence="11">DA-C8</strain>
    </source>
</reference>
<evidence type="ECO:0000256" key="5">
    <source>
        <dbReference type="ARBA" id="ARBA00022989"/>
    </source>
</evidence>
<name>A0A916VFA9_9BACL</name>
<dbReference type="PROSITE" id="PS51779">
    <property type="entry name" value="POTRA"/>
    <property type="match status" value="1"/>
</dbReference>
<dbReference type="Proteomes" id="UP000654993">
    <property type="component" value="Unassembled WGS sequence"/>
</dbReference>
<dbReference type="Gene3D" id="3.10.20.310">
    <property type="entry name" value="membrane protein fhac"/>
    <property type="match status" value="1"/>
</dbReference>
<dbReference type="PANTHER" id="PTHR37820:SF1">
    <property type="entry name" value="CELL DIVISION PROTEIN FTSQ"/>
    <property type="match status" value="1"/>
</dbReference>
<dbReference type="PANTHER" id="PTHR37820">
    <property type="entry name" value="CELL DIVISION PROTEIN DIVIB"/>
    <property type="match status" value="1"/>
</dbReference>